<evidence type="ECO:0000313" key="2">
    <source>
        <dbReference type="Proteomes" id="UP000792457"/>
    </source>
</evidence>
<protein>
    <submittedName>
        <fullName evidence="1">Uncharacterized protein</fullName>
    </submittedName>
</protein>
<dbReference type="EMBL" id="KZ309415">
    <property type="protein sequence ID" value="KAG8238682.1"/>
    <property type="molecule type" value="Genomic_DNA"/>
</dbReference>
<accession>A0A8K0KP51</accession>
<gene>
    <name evidence="1" type="ORF">J437_LFUL018644</name>
</gene>
<dbReference type="Proteomes" id="UP000792457">
    <property type="component" value="Unassembled WGS sequence"/>
</dbReference>
<name>A0A8K0KP51_LADFU</name>
<proteinExistence type="predicted"/>
<reference evidence="1" key="1">
    <citation type="submission" date="2013-04" db="EMBL/GenBank/DDBJ databases">
        <authorList>
            <person name="Qu J."/>
            <person name="Murali S.C."/>
            <person name="Bandaranaike D."/>
            <person name="Bellair M."/>
            <person name="Blankenburg K."/>
            <person name="Chao H."/>
            <person name="Dinh H."/>
            <person name="Doddapaneni H."/>
            <person name="Downs B."/>
            <person name="Dugan-Rocha S."/>
            <person name="Elkadiri S."/>
            <person name="Gnanaolivu R.D."/>
            <person name="Hernandez B."/>
            <person name="Javaid M."/>
            <person name="Jayaseelan J.C."/>
            <person name="Lee S."/>
            <person name="Li M."/>
            <person name="Ming W."/>
            <person name="Munidasa M."/>
            <person name="Muniz J."/>
            <person name="Nguyen L."/>
            <person name="Ongeri F."/>
            <person name="Osuji N."/>
            <person name="Pu L.-L."/>
            <person name="Puazo M."/>
            <person name="Qu C."/>
            <person name="Quiroz J."/>
            <person name="Raj R."/>
            <person name="Weissenberger G."/>
            <person name="Xin Y."/>
            <person name="Zou X."/>
            <person name="Han Y."/>
            <person name="Richards S."/>
            <person name="Worley K."/>
            <person name="Muzny D."/>
            <person name="Gibbs R."/>
        </authorList>
    </citation>
    <scope>NUCLEOTIDE SEQUENCE</scope>
    <source>
        <strain evidence="1">Sampled in the wild</strain>
    </source>
</reference>
<dbReference type="OrthoDB" id="8067290at2759"/>
<organism evidence="1 2">
    <name type="scientific">Ladona fulva</name>
    <name type="common">Scarce chaser dragonfly</name>
    <name type="synonym">Libellula fulva</name>
    <dbReference type="NCBI Taxonomy" id="123851"/>
    <lineage>
        <taxon>Eukaryota</taxon>
        <taxon>Metazoa</taxon>
        <taxon>Ecdysozoa</taxon>
        <taxon>Arthropoda</taxon>
        <taxon>Hexapoda</taxon>
        <taxon>Insecta</taxon>
        <taxon>Pterygota</taxon>
        <taxon>Palaeoptera</taxon>
        <taxon>Odonata</taxon>
        <taxon>Epiprocta</taxon>
        <taxon>Anisoptera</taxon>
        <taxon>Libelluloidea</taxon>
        <taxon>Libellulidae</taxon>
        <taxon>Ladona</taxon>
    </lineage>
</organism>
<reference evidence="1" key="2">
    <citation type="submission" date="2017-10" db="EMBL/GenBank/DDBJ databases">
        <title>Ladona fulva Genome sequencing and assembly.</title>
        <authorList>
            <person name="Murali S."/>
            <person name="Richards S."/>
            <person name="Bandaranaike D."/>
            <person name="Bellair M."/>
            <person name="Blankenburg K."/>
            <person name="Chao H."/>
            <person name="Dinh H."/>
            <person name="Doddapaneni H."/>
            <person name="Dugan-Rocha S."/>
            <person name="Elkadiri S."/>
            <person name="Gnanaolivu R."/>
            <person name="Hernandez B."/>
            <person name="Skinner E."/>
            <person name="Javaid M."/>
            <person name="Lee S."/>
            <person name="Li M."/>
            <person name="Ming W."/>
            <person name="Munidasa M."/>
            <person name="Muniz J."/>
            <person name="Nguyen L."/>
            <person name="Hughes D."/>
            <person name="Osuji N."/>
            <person name="Pu L.-L."/>
            <person name="Puazo M."/>
            <person name="Qu C."/>
            <person name="Quiroz J."/>
            <person name="Raj R."/>
            <person name="Weissenberger G."/>
            <person name="Xin Y."/>
            <person name="Zou X."/>
            <person name="Han Y."/>
            <person name="Worley K."/>
            <person name="Muzny D."/>
            <person name="Gibbs R."/>
        </authorList>
    </citation>
    <scope>NUCLEOTIDE SEQUENCE</scope>
    <source>
        <strain evidence="1">Sampled in the wild</strain>
    </source>
</reference>
<sequence>MQRDGIQHHGKKYQVECFEQMSLSAINIRHHKNHSHFEDIPGIDMVRHFPYDYMHLACLGVMRKMLFLFMTGPLLVRLQSSAITQLCEKLESIGVYISLDFARKPKGV</sequence>
<dbReference type="AlphaFoldDB" id="A0A8K0KP51"/>
<keyword evidence="2" id="KW-1185">Reference proteome</keyword>
<comment type="caution">
    <text evidence="1">The sequence shown here is derived from an EMBL/GenBank/DDBJ whole genome shotgun (WGS) entry which is preliminary data.</text>
</comment>
<evidence type="ECO:0000313" key="1">
    <source>
        <dbReference type="EMBL" id="KAG8238682.1"/>
    </source>
</evidence>